<proteinExistence type="predicted"/>
<dbReference type="CDD" id="cd00093">
    <property type="entry name" value="HTH_XRE"/>
    <property type="match status" value="1"/>
</dbReference>
<dbReference type="Proteomes" id="UP000552757">
    <property type="component" value="Unassembled WGS sequence"/>
</dbReference>
<dbReference type="PROSITE" id="PS50943">
    <property type="entry name" value="HTH_CROC1"/>
    <property type="match status" value="1"/>
</dbReference>
<name>A0A7W6DKP5_9SPHN</name>
<evidence type="ECO:0000313" key="3">
    <source>
        <dbReference type="Proteomes" id="UP000552757"/>
    </source>
</evidence>
<keyword evidence="3" id="KW-1185">Reference proteome</keyword>
<dbReference type="AlphaFoldDB" id="A0A7W6DKP5"/>
<accession>A0A7W6DKP5</accession>
<dbReference type="GO" id="GO:0003677">
    <property type="term" value="F:DNA binding"/>
    <property type="evidence" value="ECO:0007669"/>
    <property type="project" value="InterPro"/>
</dbReference>
<comment type="caution">
    <text evidence="2">The sequence shown here is derived from an EMBL/GenBank/DDBJ whole genome shotgun (WGS) entry which is preliminary data.</text>
</comment>
<dbReference type="InterPro" id="IPR010982">
    <property type="entry name" value="Lambda_DNA-bd_dom_sf"/>
</dbReference>
<gene>
    <name evidence="2" type="ORF">GGR44_001245</name>
</gene>
<dbReference type="InterPro" id="IPR001387">
    <property type="entry name" value="Cro/C1-type_HTH"/>
</dbReference>
<dbReference type="RefSeq" id="WP_183954569.1">
    <property type="nucleotide sequence ID" value="NZ_JACIEB010000002.1"/>
</dbReference>
<feature type="domain" description="HTH cro/C1-type" evidence="1">
    <location>
        <begin position="5"/>
        <end position="61"/>
    </location>
</feature>
<evidence type="ECO:0000259" key="1">
    <source>
        <dbReference type="PROSITE" id="PS50943"/>
    </source>
</evidence>
<dbReference type="SUPFAM" id="SSF47413">
    <property type="entry name" value="lambda repressor-like DNA-binding domains"/>
    <property type="match status" value="1"/>
</dbReference>
<dbReference type="Gene3D" id="1.10.260.40">
    <property type="entry name" value="lambda repressor-like DNA-binding domains"/>
    <property type="match status" value="1"/>
</dbReference>
<protein>
    <submittedName>
        <fullName evidence="2">Transcriptional regulator with XRE-family HTH domain</fullName>
    </submittedName>
</protein>
<sequence length="187" mass="20022">MITRIRDVRRAKGLTLEEVAALCDPPTTAQTIGRLETGVRTVSVKWLNRIAAALNVPSADLVDMPGQDHIDVAAIIGPEGARAPTRALRWTAPVASGAMIGVEVGASTGDYRAGDQLWCERLAPESFGGALDRDVLVPLPAGRFLFGRLIDRANGRLAILPPDSGSRRQVIDEPPWMAVAARLVRSL</sequence>
<evidence type="ECO:0000313" key="2">
    <source>
        <dbReference type="EMBL" id="MBB3981598.1"/>
    </source>
</evidence>
<reference evidence="2 3" key="1">
    <citation type="submission" date="2020-08" db="EMBL/GenBank/DDBJ databases">
        <title>Genomic Encyclopedia of Type Strains, Phase IV (KMG-IV): sequencing the most valuable type-strain genomes for metagenomic binning, comparative biology and taxonomic classification.</title>
        <authorList>
            <person name="Goeker M."/>
        </authorList>
    </citation>
    <scope>NUCLEOTIDE SEQUENCE [LARGE SCALE GENOMIC DNA]</scope>
    <source>
        <strain evidence="2 3">DSM 29348</strain>
    </source>
</reference>
<dbReference type="SMART" id="SM00530">
    <property type="entry name" value="HTH_XRE"/>
    <property type="match status" value="1"/>
</dbReference>
<organism evidence="2 3">
    <name type="scientific">Sphingobium fontiphilum</name>
    <dbReference type="NCBI Taxonomy" id="944425"/>
    <lineage>
        <taxon>Bacteria</taxon>
        <taxon>Pseudomonadati</taxon>
        <taxon>Pseudomonadota</taxon>
        <taxon>Alphaproteobacteria</taxon>
        <taxon>Sphingomonadales</taxon>
        <taxon>Sphingomonadaceae</taxon>
        <taxon>Sphingobium</taxon>
    </lineage>
</organism>
<dbReference type="Pfam" id="PF01381">
    <property type="entry name" value="HTH_3"/>
    <property type="match status" value="1"/>
</dbReference>
<dbReference type="EMBL" id="JACIEB010000002">
    <property type="protein sequence ID" value="MBB3981598.1"/>
    <property type="molecule type" value="Genomic_DNA"/>
</dbReference>